<name>A0A6A5AZ73_APHAT</name>
<feature type="transmembrane region" description="Helical" evidence="1">
    <location>
        <begin position="47"/>
        <end position="69"/>
    </location>
</feature>
<dbReference type="EMBL" id="VJMI01000728">
    <property type="protein sequence ID" value="KAF0775935.1"/>
    <property type="molecule type" value="Genomic_DNA"/>
</dbReference>
<evidence type="ECO:0000313" key="3">
    <source>
        <dbReference type="Proteomes" id="UP000469452"/>
    </source>
</evidence>
<dbReference type="Gene3D" id="1.20.1250.20">
    <property type="entry name" value="MFS general substrate transporter like domains"/>
    <property type="match status" value="1"/>
</dbReference>
<reference evidence="2 3" key="1">
    <citation type="submission" date="2019-06" db="EMBL/GenBank/DDBJ databases">
        <title>Genomics analysis of Aphanomyces spp. identifies a new class of oomycete effector associated with host adaptation.</title>
        <authorList>
            <person name="Gaulin E."/>
        </authorList>
    </citation>
    <scope>NUCLEOTIDE SEQUENCE [LARGE SCALE GENOMIC DNA]</scope>
    <source>
        <strain evidence="2 3">E</strain>
    </source>
</reference>
<dbReference type="AlphaFoldDB" id="A0A6A5AZ73"/>
<keyword evidence="1" id="KW-1133">Transmembrane helix</keyword>
<dbReference type="Proteomes" id="UP000469452">
    <property type="component" value="Unassembled WGS sequence"/>
</dbReference>
<keyword evidence="1" id="KW-0472">Membrane</keyword>
<comment type="caution">
    <text evidence="2">The sequence shown here is derived from an EMBL/GenBank/DDBJ whole genome shotgun (WGS) entry which is preliminary data.</text>
</comment>
<feature type="transmembrane region" description="Helical" evidence="1">
    <location>
        <begin position="12"/>
        <end position="35"/>
    </location>
</feature>
<organism evidence="2 3">
    <name type="scientific">Aphanomyces astaci</name>
    <name type="common">Crayfish plague agent</name>
    <dbReference type="NCBI Taxonomy" id="112090"/>
    <lineage>
        <taxon>Eukaryota</taxon>
        <taxon>Sar</taxon>
        <taxon>Stramenopiles</taxon>
        <taxon>Oomycota</taxon>
        <taxon>Saprolegniomycetes</taxon>
        <taxon>Saprolegniales</taxon>
        <taxon>Verrucalvaceae</taxon>
        <taxon>Aphanomyces</taxon>
    </lineage>
</organism>
<protein>
    <submittedName>
        <fullName evidence="2">Uncharacterized protein</fullName>
    </submittedName>
</protein>
<keyword evidence="1" id="KW-0812">Transmembrane</keyword>
<proteinExistence type="predicted"/>
<feature type="non-terminal residue" evidence="2">
    <location>
        <position position="1"/>
    </location>
</feature>
<dbReference type="SUPFAM" id="SSF103473">
    <property type="entry name" value="MFS general substrate transporter"/>
    <property type="match status" value="1"/>
</dbReference>
<dbReference type="VEuPathDB" id="FungiDB:H257_10150"/>
<gene>
    <name evidence="2" type="ORF">AaE_000365</name>
</gene>
<evidence type="ECO:0000313" key="2">
    <source>
        <dbReference type="EMBL" id="KAF0775935.1"/>
    </source>
</evidence>
<evidence type="ECO:0000256" key="1">
    <source>
        <dbReference type="SAM" id="Phobius"/>
    </source>
</evidence>
<accession>A0A6A5AZ73</accession>
<dbReference type="InterPro" id="IPR036259">
    <property type="entry name" value="MFS_trans_sf"/>
</dbReference>
<feature type="transmembrane region" description="Helical" evidence="1">
    <location>
        <begin position="81"/>
        <end position="103"/>
    </location>
</feature>
<sequence length="154" mass="16466">AFLLLYALAPSISTPFLGVLVFLVSVFLLGNYTLLSYTVPADLPEDISASAVGLFTAVGYISTGLAGIVMGSCIQRWGFAFWVTSLTATSLATALCTMLGSYFSELDDAQDEAVVPLQLPRQRRKSRASIVGSDVMVIAPDEDLLTNQPRRAVV</sequence>